<organism evidence="3 4">
    <name type="scientific">Streblomastix strix</name>
    <dbReference type="NCBI Taxonomy" id="222440"/>
    <lineage>
        <taxon>Eukaryota</taxon>
        <taxon>Metamonada</taxon>
        <taxon>Preaxostyla</taxon>
        <taxon>Oxymonadida</taxon>
        <taxon>Streblomastigidae</taxon>
        <taxon>Streblomastix</taxon>
    </lineage>
</organism>
<feature type="coiled-coil region" evidence="1">
    <location>
        <begin position="115"/>
        <end position="155"/>
    </location>
</feature>
<evidence type="ECO:0000256" key="1">
    <source>
        <dbReference type="SAM" id="Coils"/>
    </source>
</evidence>
<accession>A0A5J4SAB9</accession>
<reference evidence="3 4" key="1">
    <citation type="submission" date="2019-03" db="EMBL/GenBank/DDBJ databases">
        <title>Single cell metagenomics reveals metabolic interactions within the superorganism composed of flagellate Streblomastix strix and complex community of Bacteroidetes bacteria on its surface.</title>
        <authorList>
            <person name="Treitli S.C."/>
            <person name="Kolisko M."/>
            <person name="Husnik F."/>
            <person name="Keeling P."/>
            <person name="Hampl V."/>
        </authorList>
    </citation>
    <scope>NUCLEOTIDE SEQUENCE [LARGE SCALE GENOMIC DNA]</scope>
    <source>
        <strain evidence="3">ST1C</strain>
    </source>
</reference>
<protein>
    <submittedName>
        <fullName evidence="3">Uncharacterized protein</fullName>
    </submittedName>
</protein>
<keyword evidence="1" id="KW-0175">Coiled coil</keyword>
<evidence type="ECO:0000313" key="3">
    <source>
        <dbReference type="EMBL" id="KAA6342395.1"/>
    </source>
</evidence>
<feature type="compositionally biased region" description="Low complexity" evidence="2">
    <location>
        <begin position="1"/>
        <end position="23"/>
    </location>
</feature>
<evidence type="ECO:0000256" key="2">
    <source>
        <dbReference type="SAM" id="MobiDB-lite"/>
    </source>
</evidence>
<dbReference type="AlphaFoldDB" id="A0A5J4SAB9"/>
<proteinExistence type="predicted"/>
<dbReference type="EMBL" id="SNRW01040649">
    <property type="protein sequence ID" value="KAA6342395.1"/>
    <property type="molecule type" value="Genomic_DNA"/>
</dbReference>
<comment type="caution">
    <text evidence="3">The sequence shown here is derived from an EMBL/GenBank/DDBJ whole genome shotgun (WGS) entry which is preliminary data.</text>
</comment>
<gene>
    <name evidence="3" type="ORF">EZS28_052394</name>
</gene>
<name>A0A5J4SAB9_9EUKA</name>
<dbReference type="Proteomes" id="UP000324800">
    <property type="component" value="Unassembled WGS sequence"/>
</dbReference>
<sequence>HQSNQFQSQSISSSRLSNNTQSSATEAILNKQPHIPSTDIPQPLKDPVSSAVTIIFGGQENTAAPIFQSLQGSKQFASSLSAMFAQEQLEKEYDKEKYGDNRSSNLRRISNKPSLLEQKARLEQLERMQKQVSNVKQLQRKRNKFEREEKIQQKTKEYEQQFIKSAQIPISPNKLNATKRSYGPELLDDMLEKPDINPNGNRMLQIGRNTTTNLSSSQSPVLLPKYGKLRAGDPLTDLELIEAKLSDQYQQMTSSIKPIPIIIHLFISLIQQYSIISYRSHLKQTTSYS</sequence>
<feature type="region of interest" description="Disordered" evidence="2">
    <location>
        <begin position="1"/>
        <end position="24"/>
    </location>
</feature>
<feature type="non-terminal residue" evidence="3">
    <location>
        <position position="289"/>
    </location>
</feature>
<feature type="non-terminal residue" evidence="3">
    <location>
        <position position="1"/>
    </location>
</feature>
<evidence type="ECO:0000313" key="4">
    <source>
        <dbReference type="Proteomes" id="UP000324800"/>
    </source>
</evidence>